<comment type="similarity">
    <text evidence="10">In the N-terminal section; belongs to the precorrin methyltransferase family.</text>
</comment>
<evidence type="ECO:0000256" key="8">
    <source>
        <dbReference type="ARBA" id="ARBA00022679"/>
    </source>
</evidence>
<dbReference type="AlphaFoldDB" id="A0A6A4HVL7"/>
<feature type="binding site" evidence="12">
    <location>
        <position position="9"/>
    </location>
    <ligand>
        <name>S-adenosyl-L-methionine</name>
        <dbReference type="ChEBI" id="CHEBI:59789"/>
    </ligand>
</feature>
<dbReference type="GO" id="GO:0141133">
    <property type="term" value="F:diphthine methyl ester synthase activity"/>
    <property type="evidence" value="ECO:0007669"/>
    <property type="project" value="UniProtKB-EC"/>
</dbReference>
<dbReference type="Proteomes" id="UP000799118">
    <property type="component" value="Unassembled WGS sequence"/>
</dbReference>
<comment type="function">
    <text evidence="1">S-adenosyl-L-methionine-dependent methyltransferase that catalyzes four methylations of the modified target histidine residue in translation elongation factor 2 (EF-2), to form an intermediate called diphthine methyl ester. The four successive methylation reactions represent the second step of diphthamide biosynthesis.</text>
</comment>
<gene>
    <name evidence="14" type="ORF">BT96DRAFT_956807</name>
</gene>
<dbReference type="OrthoDB" id="2516at2759"/>
<sequence length="320" mass="35504">MFYIIGLGLCDEKDITLRGLEAVKSSSRVYLEAYTSILMVQKDRLESFYGKELIIADRDMVESESGSDGILKDADKEDVSLLVVGDPFGATTHTDILLRARNLGIPTRVIHNASIMNAVGASGLQLYNFGQTVSLVFFTETWKPDSFYDRIKENADGGLHTLVLLDIKVKEQSEENLARGRKIYEPPRYMTVPQAVSQLLEIESLRGEGVLDPEKTLAVAVGRVGGFDSERILAGPLSSFLRVNPSEFGPPLHSLVIVGKRLHHLEVEYGEMFAEKLGEAVSLAGLDTEAVSEETRQSGRREGRERWRKVAREVYSVALD</sequence>
<evidence type="ECO:0000256" key="4">
    <source>
        <dbReference type="ARBA" id="ARBA00011738"/>
    </source>
</evidence>
<accession>A0A6A4HVL7</accession>
<evidence type="ECO:0000256" key="5">
    <source>
        <dbReference type="ARBA" id="ARBA00011927"/>
    </source>
</evidence>
<dbReference type="Gene3D" id="3.40.1010.10">
    <property type="entry name" value="Cobalt-precorrin-4 Transmethylase, Domain 1"/>
    <property type="match status" value="1"/>
</dbReference>
<evidence type="ECO:0000256" key="11">
    <source>
        <dbReference type="ARBA" id="ARBA00048752"/>
    </source>
</evidence>
<dbReference type="InterPro" id="IPR035996">
    <property type="entry name" value="4pyrrol_Methylase_sf"/>
</dbReference>
<feature type="binding site" evidence="12">
    <location>
        <position position="253"/>
    </location>
    <ligand>
        <name>S-adenosyl-L-methionine</name>
        <dbReference type="ChEBI" id="CHEBI:59789"/>
    </ligand>
</feature>
<keyword evidence="9 12" id="KW-0949">S-adenosyl-L-methionine</keyword>
<dbReference type="EMBL" id="ML769454">
    <property type="protein sequence ID" value="KAE9400675.1"/>
    <property type="molecule type" value="Genomic_DNA"/>
</dbReference>
<evidence type="ECO:0000256" key="6">
    <source>
        <dbReference type="ARBA" id="ARBA00022481"/>
    </source>
</evidence>
<dbReference type="EC" id="2.1.1.314" evidence="5"/>
<evidence type="ECO:0000256" key="9">
    <source>
        <dbReference type="ARBA" id="ARBA00022691"/>
    </source>
</evidence>
<feature type="binding site" evidence="12">
    <location>
        <position position="86"/>
    </location>
    <ligand>
        <name>S-adenosyl-L-methionine</name>
        <dbReference type="ChEBI" id="CHEBI:59789"/>
    </ligand>
</feature>
<evidence type="ECO:0000256" key="2">
    <source>
        <dbReference type="ARBA" id="ARBA00005156"/>
    </source>
</evidence>
<evidence type="ECO:0000256" key="3">
    <source>
        <dbReference type="ARBA" id="ARBA00006729"/>
    </source>
</evidence>
<dbReference type="NCBIfam" id="TIGR00522">
    <property type="entry name" value="dph5"/>
    <property type="match status" value="1"/>
</dbReference>
<evidence type="ECO:0000313" key="15">
    <source>
        <dbReference type="Proteomes" id="UP000799118"/>
    </source>
</evidence>
<evidence type="ECO:0000256" key="7">
    <source>
        <dbReference type="ARBA" id="ARBA00022603"/>
    </source>
</evidence>
<protein>
    <recommendedName>
        <fullName evidence="5">diphthine methyl ester synthase</fullName>
        <ecNumber evidence="5">2.1.1.314</ecNumber>
    </recommendedName>
</protein>
<dbReference type="GO" id="GO:0017183">
    <property type="term" value="P:protein histidyl modification to diphthamide"/>
    <property type="evidence" value="ECO:0007669"/>
    <property type="project" value="UniProtKB-UniPathway"/>
</dbReference>
<comment type="pathway">
    <text evidence="2">Protein modification; peptidyl-diphthamide biosynthesis.</text>
</comment>
<dbReference type="InterPro" id="IPR004551">
    <property type="entry name" value="Dphthn_synthase"/>
</dbReference>
<evidence type="ECO:0000256" key="12">
    <source>
        <dbReference type="PIRSR" id="PIRSR036432-1"/>
    </source>
</evidence>
<comment type="catalytic activity">
    <reaction evidence="11">
        <text>2-[(3S)-amino-3-carboxypropyl]-L-histidyl-[translation elongation factor 2] + 4 S-adenosyl-L-methionine = diphthine methyl ester-[translation elongation factor 2] + 4 S-adenosyl-L-homocysteine + 3 H(+)</text>
        <dbReference type="Rhea" id="RHEA:42652"/>
        <dbReference type="Rhea" id="RHEA-COMP:9749"/>
        <dbReference type="Rhea" id="RHEA-COMP:10173"/>
        <dbReference type="ChEBI" id="CHEBI:15378"/>
        <dbReference type="ChEBI" id="CHEBI:57856"/>
        <dbReference type="ChEBI" id="CHEBI:59789"/>
        <dbReference type="ChEBI" id="CHEBI:73995"/>
        <dbReference type="ChEBI" id="CHEBI:79005"/>
        <dbReference type="EC" id="2.1.1.314"/>
    </reaction>
</comment>
<dbReference type="FunFam" id="3.40.1010.10:FF:000004">
    <property type="entry name" value="Putative diphthine synthase"/>
    <property type="match status" value="1"/>
</dbReference>
<keyword evidence="7" id="KW-0489">Methyltransferase</keyword>
<feature type="binding site" evidence="12">
    <location>
        <position position="165"/>
    </location>
    <ligand>
        <name>S-adenosyl-L-methionine</name>
        <dbReference type="ChEBI" id="CHEBI:59789"/>
    </ligand>
</feature>
<evidence type="ECO:0000313" key="14">
    <source>
        <dbReference type="EMBL" id="KAE9400675.1"/>
    </source>
</evidence>
<dbReference type="UniPathway" id="UPA00559"/>
<name>A0A6A4HVL7_9AGAR</name>
<evidence type="ECO:0000259" key="13">
    <source>
        <dbReference type="Pfam" id="PF00590"/>
    </source>
</evidence>
<dbReference type="Pfam" id="PF00590">
    <property type="entry name" value="TP_methylase"/>
    <property type="match status" value="1"/>
</dbReference>
<dbReference type="HAMAP" id="MF_01084">
    <property type="entry name" value="Diphthine_synth"/>
    <property type="match status" value="1"/>
</dbReference>
<dbReference type="PANTHER" id="PTHR10882:SF0">
    <property type="entry name" value="DIPHTHINE METHYL ESTER SYNTHASE"/>
    <property type="match status" value="1"/>
</dbReference>
<feature type="binding site" evidence="12">
    <location>
        <position position="89"/>
    </location>
    <ligand>
        <name>S-adenosyl-L-methionine</name>
        <dbReference type="ChEBI" id="CHEBI:59789"/>
    </ligand>
</feature>
<proteinExistence type="inferred from homology"/>
<dbReference type="Gene3D" id="3.30.950.10">
    <property type="entry name" value="Methyltransferase, Cobalt-precorrin-4 Transmethylase, Domain 2"/>
    <property type="match status" value="1"/>
</dbReference>
<keyword evidence="6" id="KW-0488">Methylation</keyword>
<dbReference type="PIRSF" id="PIRSF036432">
    <property type="entry name" value="Diphthine_synth"/>
    <property type="match status" value="1"/>
</dbReference>
<keyword evidence="8" id="KW-0808">Transferase</keyword>
<dbReference type="InterPro" id="IPR000878">
    <property type="entry name" value="4pyrrol_Mease"/>
</dbReference>
<dbReference type="FunFam" id="3.30.950.10:FF:000004">
    <property type="entry name" value="Diphthine synthase putative"/>
    <property type="match status" value="1"/>
</dbReference>
<comment type="subunit">
    <text evidence="4">Homodimer.</text>
</comment>
<dbReference type="PANTHER" id="PTHR10882">
    <property type="entry name" value="DIPHTHINE SYNTHASE"/>
    <property type="match status" value="1"/>
</dbReference>
<evidence type="ECO:0000256" key="10">
    <source>
        <dbReference type="ARBA" id="ARBA00035662"/>
    </source>
</evidence>
<dbReference type="CDD" id="cd11647">
    <property type="entry name" value="DHP5_DphB"/>
    <property type="match status" value="1"/>
</dbReference>
<evidence type="ECO:0000256" key="1">
    <source>
        <dbReference type="ARBA" id="ARBA00004006"/>
    </source>
</evidence>
<feature type="domain" description="Tetrapyrrole methylase" evidence="13">
    <location>
        <begin position="1"/>
        <end position="179"/>
    </location>
</feature>
<keyword evidence="15" id="KW-1185">Reference proteome</keyword>
<dbReference type="InterPro" id="IPR014777">
    <property type="entry name" value="4pyrrole_Mease_sub1"/>
</dbReference>
<reference evidence="14" key="1">
    <citation type="journal article" date="2019" name="Environ. Microbiol.">
        <title>Fungal ecological strategies reflected in gene transcription - a case study of two litter decomposers.</title>
        <authorList>
            <person name="Barbi F."/>
            <person name="Kohler A."/>
            <person name="Barry K."/>
            <person name="Baskaran P."/>
            <person name="Daum C."/>
            <person name="Fauchery L."/>
            <person name="Ihrmark K."/>
            <person name="Kuo A."/>
            <person name="LaButti K."/>
            <person name="Lipzen A."/>
            <person name="Morin E."/>
            <person name="Grigoriev I.V."/>
            <person name="Henrissat B."/>
            <person name="Lindahl B."/>
            <person name="Martin F."/>
        </authorList>
    </citation>
    <scope>NUCLEOTIDE SEQUENCE</scope>
    <source>
        <strain evidence="14">JB14</strain>
    </source>
</reference>
<feature type="binding site" evidence="12">
    <location>
        <position position="224"/>
    </location>
    <ligand>
        <name>S-adenosyl-L-methionine</name>
        <dbReference type="ChEBI" id="CHEBI:59789"/>
    </ligand>
</feature>
<organism evidence="14 15">
    <name type="scientific">Gymnopus androsaceus JB14</name>
    <dbReference type="NCBI Taxonomy" id="1447944"/>
    <lineage>
        <taxon>Eukaryota</taxon>
        <taxon>Fungi</taxon>
        <taxon>Dikarya</taxon>
        <taxon>Basidiomycota</taxon>
        <taxon>Agaricomycotina</taxon>
        <taxon>Agaricomycetes</taxon>
        <taxon>Agaricomycetidae</taxon>
        <taxon>Agaricales</taxon>
        <taxon>Marasmiineae</taxon>
        <taxon>Omphalotaceae</taxon>
        <taxon>Gymnopus</taxon>
    </lineage>
</organism>
<feature type="binding site" evidence="12">
    <location>
        <begin position="114"/>
        <end position="115"/>
    </location>
    <ligand>
        <name>S-adenosyl-L-methionine</name>
        <dbReference type="ChEBI" id="CHEBI:59789"/>
    </ligand>
</feature>
<dbReference type="InterPro" id="IPR014776">
    <property type="entry name" value="4pyrrole_Mease_sub2"/>
</dbReference>
<dbReference type="SUPFAM" id="SSF53790">
    <property type="entry name" value="Tetrapyrrole methylase"/>
    <property type="match status" value="1"/>
</dbReference>
<comment type="similarity">
    <text evidence="3">Belongs to the diphthine synthase family.</text>
</comment>
<dbReference type="GO" id="GO:0032259">
    <property type="term" value="P:methylation"/>
    <property type="evidence" value="ECO:0007669"/>
    <property type="project" value="UniProtKB-KW"/>
</dbReference>